<accession>A0A7V3PS71</accession>
<reference evidence="1" key="1">
    <citation type="journal article" date="2020" name="mSystems">
        <title>Genome- and Community-Level Interaction Insights into Carbon Utilization and Element Cycling Functions of Hydrothermarchaeota in Hydrothermal Sediment.</title>
        <authorList>
            <person name="Zhou Z."/>
            <person name="Liu Y."/>
            <person name="Xu W."/>
            <person name="Pan J."/>
            <person name="Luo Z.H."/>
            <person name="Li M."/>
        </authorList>
    </citation>
    <scope>NUCLEOTIDE SEQUENCE [LARGE SCALE GENOMIC DNA]</scope>
    <source>
        <strain evidence="1">SpSt-914</strain>
    </source>
</reference>
<protein>
    <submittedName>
        <fullName evidence="1">Uncharacterized protein</fullName>
    </submittedName>
</protein>
<sequence length="136" mass="16091">MMTFGDFYQKRVLTFPERVMRRLPAVAEPEGVRIEKQLFGWCLVVKNKQIECRSEVEAQFLKLCLELGLSEVAVPVDDRYLIKILPEFERLKAKVDEIMSRYLTTVESRKVRTQIRQRVYARLLKKTAQPKARRCQ</sequence>
<organism evidence="1">
    <name type="scientific">candidate division WOR-3 bacterium</name>
    <dbReference type="NCBI Taxonomy" id="2052148"/>
    <lineage>
        <taxon>Bacteria</taxon>
        <taxon>Bacteria division WOR-3</taxon>
    </lineage>
</organism>
<evidence type="ECO:0000313" key="1">
    <source>
        <dbReference type="EMBL" id="HGD12524.1"/>
    </source>
</evidence>
<dbReference type="AlphaFoldDB" id="A0A7V3PS71"/>
<name>A0A7V3PS71_UNCW3</name>
<comment type="caution">
    <text evidence="1">The sequence shown here is derived from an EMBL/GenBank/DDBJ whole genome shotgun (WGS) entry which is preliminary data.</text>
</comment>
<dbReference type="EMBL" id="DTMZ01000004">
    <property type="protein sequence ID" value="HGD12524.1"/>
    <property type="molecule type" value="Genomic_DNA"/>
</dbReference>
<gene>
    <name evidence="1" type="ORF">ENX16_00340</name>
</gene>
<proteinExistence type="predicted"/>